<feature type="transmembrane region" description="Helical" evidence="1">
    <location>
        <begin position="72"/>
        <end position="89"/>
    </location>
</feature>
<name>A0A0D1BY21_CLOBO</name>
<comment type="caution">
    <text evidence="2">The sequence shown here is derived from an EMBL/GenBank/DDBJ whole genome shotgun (WGS) entry which is preliminary data.</text>
</comment>
<dbReference type="HOGENOM" id="CLU_1560301_0_0_9"/>
<protein>
    <recommendedName>
        <fullName evidence="4">DUF5673 domain-containing protein</fullName>
    </recommendedName>
</protein>
<reference evidence="2 3" key="1">
    <citation type="submission" date="2014-06" db="EMBL/GenBank/DDBJ databases">
        <title>Genome characterization of distinct group I Clostridium botulinum lineages.</title>
        <authorList>
            <person name="Giordani F."/>
            <person name="Anselmo A."/>
            <person name="Fillo S."/>
            <person name="Palozzi A.M."/>
            <person name="Fortunato A."/>
            <person name="Gentile B."/>
            <person name="Ciammaruconi A."/>
            <person name="Anniballi F."/>
            <person name="De Medici D."/>
            <person name="Lista F."/>
        </authorList>
    </citation>
    <scope>NUCLEOTIDE SEQUENCE [LARGE SCALE GENOMIC DNA]</scope>
    <source>
        <strain evidence="2 3">B2 450</strain>
    </source>
</reference>
<evidence type="ECO:0000256" key="1">
    <source>
        <dbReference type="SAM" id="Phobius"/>
    </source>
</evidence>
<proteinExistence type="predicted"/>
<feature type="transmembrane region" description="Helical" evidence="1">
    <location>
        <begin position="47"/>
        <end position="66"/>
    </location>
</feature>
<evidence type="ECO:0000313" key="3">
    <source>
        <dbReference type="Proteomes" id="UP000032250"/>
    </source>
</evidence>
<dbReference type="OrthoDB" id="1929030at2"/>
<organism evidence="2 3">
    <name type="scientific">Clostridium botulinum B2 450</name>
    <dbReference type="NCBI Taxonomy" id="1379739"/>
    <lineage>
        <taxon>Bacteria</taxon>
        <taxon>Bacillati</taxon>
        <taxon>Bacillota</taxon>
        <taxon>Clostridia</taxon>
        <taxon>Eubacteriales</taxon>
        <taxon>Clostridiaceae</taxon>
        <taxon>Clostridium</taxon>
    </lineage>
</organism>
<dbReference type="AlphaFoldDB" id="A0A0D1BY21"/>
<gene>
    <name evidence="2" type="ORF">N495_09145</name>
</gene>
<keyword evidence="1" id="KW-1133">Transmembrane helix</keyword>
<feature type="transmembrane region" description="Helical" evidence="1">
    <location>
        <begin position="6"/>
        <end position="26"/>
    </location>
</feature>
<dbReference type="Proteomes" id="UP000032250">
    <property type="component" value="Unassembled WGS sequence"/>
</dbReference>
<keyword evidence="1" id="KW-0472">Membrane</keyword>
<evidence type="ECO:0000313" key="2">
    <source>
        <dbReference type="EMBL" id="KIS23751.1"/>
    </source>
</evidence>
<accession>A0A0D1BY21</accession>
<keyword evidence="1" id="KW-0812">Transmembrane</keyword>
<dbReference type="PATRIC" id="fig|1379739.3.peg.2185"/>
<dbReference type="RefSeq" id="WP_003485991.1">
    <property type="nucleotide sequence ID" value="NZ_JXSU01000007.1"/>
</dbReference>
<evidence type="ECO:0008006" key="4">
    <source>
        <dbReference type="Google" id="ProtNLM"/>
    </source>
</evidence>
<sequence length="185" mass="21893">MKFEKILQIVLVIAIVIQFFYSFILGRKQDKDIGNKLMTLKRSAMKQSFILLLMVSIVFYMLYAFIKSTASNTGLLIIIYFLISIYDFTKLKIVTDKGIGNKSLYNNSIYNFVYWEDITRWEWHPKHPNLLFFTFSNKKGRTDRRDWDIPSSDKENFESILNKYVKHAFVDSTLENINPNSEKNK</sequence>
<dbReference type="EMBL" id="JXSU01000007">
    <property type="protein sequence ID" value="KIS23751.1"/>
    <property type="molecule type" value="Genomic_DNA"/>
</dbReference>